<reference evidence="1" key="2">
    <citation type="journal article" date="2015" name="Data Brief">
        <title>Shoot transcriptome of the giant reed, Arundo donax.</title>
        <authorList>
            <person name="Barrero R.A."/>
            <person name="Guerrero F.D."/>
            <person name="Moolhuijzen P."/>
            <person name="Goolsby J.A."/>
            <person name="Tidwell J."/>
            <person name="Bellgard S.E."/>
            <person name="Bellgard M.I."/>
        </authorList>
    </citation>
    <scope>NUCLEOTIDE SEQUENCE</scope>
    <source>
        <tissue evidence="1">Shoot tissue taken approximately 20 cm above the soil surface</tissue>
    </source>
</reference>
<proteinExistence type="predicted"/>
<reference evidence="1" key="1">
    <citation type="submission" date="2014-09" db="EMBL/GenBank/DDBJ databases">
        <authorList>
            <person name="Magalhaes I.L.F."/>
            <person name="Oliveira U."/>
            <person name="Santos F.R."/>
            <person name="Vidigal T.H.D.A."/>
            <person name="Brescovit A.D."/>
            <person name="Santos A.J."/>
        </authorList>
    </citation>
    <scope>NUCLEOTIDE SEQUENCE</scope>
    <source>
        <tissue evidence="1">Shoot tissue taken approximately 20 cm above the soil surface</tissue>
    </source>
</reference>
<evidence type="ECO:0000313" key="1">
    <source>
        <dbReference type="EMBL" id="JAD45759.1"/>
    </source>
</evidence>
<sequence length="73" mass="8141">MGGQEEGTQKHAEVWKKGVPLHLLRPARSFMARLMRDGFLGKRASWEAGAAPQWPAWCPPATHLPPGVTARRR</sequence>
<accession>A0A0A9A270</accession>
<name>A0A0A9A270_ARUDO</name>
<organism evidence="1">
    <name type="scientific">Arundo donax</name>
    <name type="common">Giant reed</name>
    <name type="synonym">Donax arundinaceus</name>
    <dbReference type="NCBI Taxonomy" id="35708"/>
    <lineage>
        <taxon>Eukaryota</taxon>
        <taxon>Viridiplantae</taxon>
        <taxon>Streptophyta</taxon>
        <taxon>Embryophyta</taxon>
        <taxon>Tracheophyta</taxon>
        <taxon>Spermatophyta</taxon>
        <taxon>Magnoliopsida</taxon>
        <taxon>Liliopsida</taxon>
        <taxon>Poales</taxon>
        <taxon>Poaceae</taxon>
        <taxon>PACMAD clade</taxon>
        <taxon>Arundinoideae</taxon>
        <taxon>Arundineae</taxon>
        <taxon>Arundo</taxon>
    </lineage>
</organism>
<dbReference type="EMBL" id="GBRH01252136">
    <property type="protein sequence ID" value="JAD45759.1"/>
    <property type="molecule type" value="Transcribed_RNA"/>
</dbReference>
<protein>
    <submittedName>
        <fullName evidence="1">Uncharacterized protein</fullName>
    </submittedName>
</protein>
<dbReference type="AlphaFoldDB" id="A0A0A9A270"/>